<gene>
    <name evidence="1" type="ORF">EVG20_g11096</name>
</gene>
<dbReference type="OrthoDB" id="3067792at2759"/>
<proteinExistence type="predicted"/>
<dbReference type="AlphaFoldDB" id="A0A4Y9XMC2"/>
<dbReference type="EMBL" id="SEOQ01001572">
    <property type="protein sequence ID" value="TFY51235.1"/>
    <property type="molecule type" value="Genomic_DNA"/>
</dbReference>
<evidence type="ECO:0000313" key="2">
    <source>
        <dbReference type="Proteomes" id="UP000298327"/>
    </source>
</evidence>
<organism evidence="1 2">
    <name type="scientific">Dentipellis fragilis</name>
    <dbReference type="NCBI Taxonomy" id="205917"/>
    <lineage>
        <taxon>Eukaryota</taxon>
        <taxon>Fungi</taxon>
        <taxon>Dikarya</taxon>
        <taxon>Basidiomycota</taxon>
        <taxon>Agaricomycotina</taxon>
        <taxon>Agaricomycetes</taxon>
        <taxon>Russulales</taxon>
        <taxon>Hericiaceae</taxon>
        <taxon>Dentipellis</taxon>
    </lineage>
</organism>
<comment type="caution">
    <text evidence="1">The sequence shown here is derived from an EMBL/GenBank/DDBJ whole genome shotgun (WGS) entry which is preliminary data.</text>
</comment>
<reference evidence="1 2" key="1">
    <citation type="submission" date="2019-02" db="EMBL/GenBank/DDBJ databases">
        <title>Genome sequencing of the rare red list fungi Dentipellis fragilis.</title>
        <authorList>
            <person name="Buettner E."/>
            <person name="Kellner H."/>
        </authorList>
    </citation>
    <scope>NUCLEOTIDE SEQUENCE [LARGE SCALE GENOMIC DNA]</scope>
    <source>
        <strain evidence="1 2">DSM 105465</strain>
    </source>
</reference>
<protein>
    <submittedName>
        <fullName evidence="1">Uncharacterized protein</fullName>
    </submittedName>
</protein>
<evidence type="ECO:0000313" key="1">
    <source>
        <dbReference type="EMBL" id="TFY51235.1"/>
    </source>
</evidence>
<sequence>MLSLIIPTQASSSKLLPTPNRKRSRPWFSTLDPTRLTPSDFCNISGKSYVKPFREYHGDIPFPLHYSRMAKFPAGTQGFFYYALPFRGSGPDEHGEVRFRVTPGDDVMDFAAGQDLLVPNGLPWRVALGRIALHKTCDDASAMLLRDKLVTKETLAAIRDGTFKYQRSPNRRLVRGIGQPFSVDLSTRQWLLNIVSGAEVRQLRTMNPFWHSAGVTRGRIMCCFEHHPQDLPKRIKGSSARLVIRVLKTVDPIMPLMPSPPECAMDRPAEGALLTKAGDPYFWSVSSSKALRLLVAGSEQKAPVASVSEAPRKELSF</sequence>
<name>A0A4Y9XMC2_9AGAM</name>
<keyword evidence="2" id="KW-1185">Reference proteome</keyword>
<accession>A0A4Y9XMC2</accession>
<dbReference type="Proteomes" id="UP000298327">
    <property type="component" value="Unassembled WGS sequence"/>
</dbReference>